<evidence type="ECO:0000313" key="2">
    <source>
        <dbReference type="Proteomes" id="UP000886998"/>
    </source>
</evidence>
<sequence length="102" mass="11473">MSSSLVPVSTKIEDILLILIRQHRYRDNPSTLYTHTYQSALHCHHRHVSPDSFGKLDLMFQHVGHSSLTIPDINDFTVFTSFMINTAVVGTSTSTSPSSENR</sequence>
<protein>
    <submittedName>
        <fullName evidence="1">Uncharacterized protein</fullName>
    </submittedName>
</protein>
<keyword evidence="2" id="KW-1185">Reference proteome</keyword>
<reference evidence="1" key="1">
    <citation type="submission" date="2020-08" db="EMBL/GenBank/DDBJ databases">
        <title>Multicomponent nature underlies the extraordinary mechanical properties of spider dragline silk.</title>
        <authorList>
            <person name="Kono N."/>
            <person name="Nakamura H."/>
            <person name="Mori M."/>
            <person name="Yoshida Y."/>
            <person name="Ohtoshi R."/>
            <person name="Malay A.D."/>
            <person name="Moran D.A.P."/>
            <person name="Tomita M."/>
            <person name="Numata K."/>
            <person name="Arakawa K."/>
        </authorList>
    </citation>
    <scope>NUCLEOTIDE SEQUENCE</scope>
</reference>
<organism evidence="1 2">
    <name type="scientific">Trichonephila inaurata madagascariensis</name>
    <dbReference type="NCBI Taxonomy" id="2747483"/>
    <lineage>
        <taxon>Eukaryota</taxon>
        <taxon>Metazoa</taxon>
        <taxon>Ecdysozoa</taxon>
        <taxon>Arthropoda</taxon>
        <taxon>Chelicerata</taxon>
        <taxon>Arachnida</taxon>
        <taxon>Araneae</taxon>
        <taxon>Araneomorphae</taxon>
        <taxon>Entelegynae</taxon>
        <taxon>Araneoidea</taxon>
        <taxon>Nephilidae</taxon>
        <taxon>Trichonephila</taxon>
        <taxon>Trichonephila inaurata</taxon>
    </lineage>
</organism>
<accession>A0A8X7CMI3</accession>
<dbReference type="EMBL" id="BMAV01020452">
    <property type="protein sequence ID" value="GFY73908.1"/>
    <property type="molecule type" value="Genomic_DNA"/>
</dbReference>
<evidence type="ECO:0000313" key="1">
    <source>
        <dbReference type="EMBL" id="GFY73908.1"/>
    </source>
</evidence>
<comment type="caution">
    <text evidence="1">The sequence shown here is derived from an EMBL/GenBank/DDBJ whole genome shotgun (WGS) entry which is preliminary data.</text>
</comment>
<name>A0A8X7CMI3_9ARAC</name>
<gene>
    <name evidence="1" type="ORF">TNIN_494841</name>
</gene>
<dbReference type="AlphaFoldDB" id="A0A8X7CMI3"/>
<proteinExistence type="predicted"/>
<dbReference type="Proteomes" id="UP000886998">
    <property type="component" value="Unassembled WGS sequence"/>
</dbReference>